<dbReference type="Proteomes" id="UP000001410">
    <property type="component" value="Chromosome"/>
</dbReference>
<protein>
    <submittedName>
        <fullName evidence="2">Uncharacterized protein</fullName>
    </submittedName>
</protein>
<dbReference type="KEGG" id="ecc:c0705"/>
<proteinExistence type="predicted"/>
<sequence length="348" mass="38019">MIALFFADAGKFCAGEHQTGAIDNRTVHHLAVQGNHAEAFASGGFSGFYDAAGVIHFFLGRCVEVVQQINLTRVDQRFAVKAQLFDVGGFLQESGFVVSVGIDGIERLNTRRTRGLQNGAASEQQFSSFRGAFCTQVAHIVFCTEGDTDQTLGSVSDFYRAGNAQRRFNRRQQAGTAGFTTTGFFDTQDLFFDIQNILSGIGFRQTHNVRTTANDGFQVVNTPFGIQRVYTHNGFNIAIKRMLQRVVNHAAGGVFFTQCNGVFEVKHQGISRVDEGVADHRGISTRHKQHTAAGASFTLLQRSGNHWQSSHGRAGIPLARASRASSRARKMQSSAPLSSTFSCTPRTL</sequence>
<dbReference type="EMBL" id="AE014075">
    <property type="protein sequence ID" value="AAN79180.1"/>
    <property type="molecule type" value="Genomic_DNA"/>
</dbReference>
<evidence type="ECO:0000313" key="2">
    <source>
        <dbReference type="EMBL" id="AAN79180.1"/>
    </source>
</evidence>
<evidence type="ECO:0000256" key="1">
    <source>
        <dbReference type="SAM" id="MobiDB-lite"/>
    </source>
</evidence>
<dbReference type="AlphaFoldDB" id="A0A0H2V785"/>
<feature type="region of interest" description="Disordered" evidence="1">
    <location>
        <begin position="323"/>
        <end position="348"/>
    </location>
</feature>
<feature type="compositionally biased region" description="Low complexity" evidence="1">
    <location>
        <begin position="323"/>
        <end position="335"/>
    </location>
</feature>
<dbReference type="HOGENOM" id="CLU_796288_0_0_6"/>
<keyword evidence="3" id="KW-1185">Reference proteome</keyword>
<accession>A0A0H2V785</accession>
<organism evidence="2 3">
    <name type="scientific">Escherichia coli O6:H1 (strain CFT073 / ATCC 700928 / UPEC)</name>
    <dbReference type="NCBI Taxonomy" id="199310"/>
    <lineage>
        <taxon>Bacteria</taxon>
        <taxon>Pseudomonadati</taxon>
        <taxon>Pseudomonadota</taxon>
        <taxon>Gammaproteobacteria</taxon>
        <taxon>Enterobacterales</taxon>
        <taxon>Enterobacteriaceae</taxon>
        <taxon>Escherichia</taxon>
    </lineage>
</organism>
<feature type="compositionally biased region" description="Polar residues" evidence="1">
    <location>
        <begin position="336"/>
        <end position="348"/>
    </location>
</feature>
<name>A0A0H2V785_ECOL6</name>
<evidence type="ECO:0000313" key="3">
    <source>
        <dbReference type="Proteomes" id="UP000001410"/>
    </source>
</evidence>
<reference evidence="2 3" key="1">
    <citation type="journal article" date="2002" name="Proc. Natl. Acad. Sci. U.S.A.">
        <title>Extensive mosaic structure revealed by the complete genome sequence of uropathogenic Escherichia coli.</title>
        <authorList>
            <person name="Welch R.A."/>
            <person name="Burland V."/>
            <person name="Plunkett G.III."/>
            <person name="Redford P."/>
            <person name="Roesch P."/>
            <person name="Rasko D."/>
            <person name="Buckles E.L."/>
            <person name="Liou S.R."/>
            <person name="Boutin A."/>
            <person name="Hackett J."/>
            <person name="Stroud D."/>
            <person name="Mayhew G.F."/>
            <person name="Rose D.J."/>
            <person name="Zhou S."/>
            <person name="Schwartz D.C."/>
            <person name="Perna N.T."/>
            <person name="Mobley H.L."/>
            <person name="Donnenberg M.S."/>
            <person name="Blattner F.R."/>
        </authorList>
    </citation>
    <scope>NUCLEOTIDE SEQUENCE [LARGE SCALE GENOMIC DNA]</scope>
    <source>
        <strain evidence="3">CFT073 / ATCC 700928 / UPEC</strain>
    </source>
</reference>
<gene>
    <name evidence="2" type="ordered locus">c0705</name>
</gene>